<accession>A0A5A9Z4S2</accession>
<dbReference type="InterPro" id="IPR000182">
    <property type="entry name" value="GNAT_dom"/>
</dbReference>
<organism evidence="3 4">
    <name type="scientific">Aquicoccus porphyridii</name>
    <dbReference type="NCBI Taxonomy" id="1852029"/>
    <lineage>
        <taxon>Bacteria</taxon>
        <taxon>Pseudomonadati</taxon>
        <taxon>Pseudomonadota</taxon>
        <taxon>Alphaproteobacteria</taxon>
        <taxon>Rhodobacterales</taxon>
        <taxon>Paracoccaceae</taxon>
        <taxon>Aquicoccus</taxon>
    </lineage>
</organism>
<dbReference type="RefSeq" id="WP_111367011.1">
    <property type="nucleotide sequence ID" value="NZ_VINQ01000016.1"/>
</dbReference>
<dbReference type="GO" id="GO:0008080">
    <property type="term" value="F:N-acetyltransferase activity"/>
    <property type="evidence" value="ECO:0007669"/>
    <property type="project" value="InterPro"/>
</dbReference>
<reference evidence="3 4" key="1">
    <citation type="submission" date="2019-07" db="EMBL/GenBank/DDBJ databases">
        <title>Aquicoccus porphyridii gen. nov., sp. nov., isolated from a small marine red alga, Porphyridium marinum.</title>
        <authorList>
            <person name="Liu L."/>
        </authorList>
    </citation>
    <scope>NUCLEOTIDE SEQUENCE [LARGE SCALE GENOMIC DNA]</scope>
    <source>
        <strain evidence="3 4">L1 8-17</strain>
    </source>
</reference>
<evidence type="ECO:0000259" key="2">
    <source>
        <dbReference type="PROSITE" id="PS51186"/>
    </source>
</evidence>
<dbReference type="Proteomes" id="UP000325291">
    <property type="component" value="Unassembled WGS sequence"/>
</dbReference>
<dbReference type="InterPro" id="IPR016181">
    <property type="entry name" value="Acyl_CoA_acyltransferase"/>
</dbReference>
<proteinExistence type="predicted"/>
<dbReference type="Pfam" id="PF00583">
    <property type="entry name" value="Acetyltransf_1"/>
    <property type="match status" value="1"/>
</dbReference>
<sequence length="160" mass="18404">MGKMILRNLEIGDAGWLIEQHGMLYARDEGFDRTFEALVAEVLADFIRHHDPACERAFIAEENGTRLGSIFCVRNDEQTARLRLFLLMPEARGRGLGRYLLDTCMGWARDRGYRRMRLSTHESHRAACALYARAGWRCVASKPVRSFGVDLVEQDWEIDL</sequence>
<name>A0A5A9Z4S2_9RHOB</name>
<protein>
    <submittedName>
        <fullName evidence="3">GNAT family N-acetyltransferase</fullName>
    </submittedName>
</protein>
<feature type="domain" description="N-acetyltransferase" evidence="2">
    <location>
        <begin position="4"/>
        <end position="160"/>
    </location>
</feature>
<dbReference type="SUPFAM" id="SSF55729">
    <property type="entry name" value="Acyl-CoA N-acyltransferases (Nat)"/>
    <property type="match status" value="1"/>
</dbReference>
<dbReference type="PROSITE" id="PS51186">
    <property type="entry name" value="GNAT"/>
    <property type="match status" value="1"/>
</dbReference>
<dbReference type="AlphaFoldDB" id="A0A5A9Z4S2"/>
<dbReference type="InterPro" id="IPR050769">
    <property type="entry name" value="NAT_camello-type"/>
</dbReference>
<dbReference type="PANTHER" id="PTHR13947">
    <property type="entry name" value="GNAT FAMILY N-ACETYLTRANSFERASE"/>
    <property type="match status" value="1"/>
</dbReference>
<dbReference type="PANTHER" id="PTHR13947:SF37">
    <property type="entry name" value="LD18367P"/>
    <property type="match status" value="1"/>
</dbReference>
<dbReference type="EMBL" id="VINQ01000016">
    <property type="protein sequence ID" value="KAA0912118.1"/>
    <property type="molecule type" value="Genomic_DNA"/>
</dbReference>
<evidence type="ECO:0000313" key="3">
    <source>
        <dbReference type="EMBL" id="KAA0912118.1"/>
    </source>
</evidence>
<evidence type="ECO:0000313" key="4">
    <source>
        <dbReference type="Proteomes" id="UP000325291"/>
    </source>
</evidence>
<gene>
    <name evidence="3" type="ORF">FLO80_17075</name>
</gene>
<keyword evidence="4" id="KW-1185">Reference proteome</keyword>
<dbReference type="Gene3D" id="3.40.630.30">
    <property type="match status" value="1"/>
</dbReference>
<dbReference type="CDD" id="cd04301">
    <property type="entry name" value="NAT_SF"/>
    <property type="match status" value="1"/>
</dbReference>
<evidence type="ECO:0000256" key="1">
    <source>
        <dbReference type="ARBA" id="ARBA00022679"/>
    </source>
</evidence>
<keyword evidence="1 3" id="KW-0808">Transferase</keyword>
<comment type="caution">
    <text evidence="3">The sequence shown here is derived from an EMBL/GenBank/DDBJ whole genome shotgun (WGS) entry which is preliminary data.</text>
</comment>